<accession>A0ABT1R915</accession>
<dbReference type="Proteomes" id="UP000996601">
    <property type="component" value="Unassembled WGS sequence"/>
</dbReference>
<reference evidence="1" key="1">
    <citation type="submission" date="2021-07" db="EMBL/GenBank/DDBJ databases">
        <title>Shinella sp. nov., a novel member of the genus Shinella from water.</title>
        <authorList>
            <person name="Deng Y."/>
        </authorList>
    </citation>
    <scope>NUCLEOTIDE SEQUENCE</scope>
    <source>
        <strain evidence="1">CPCC 100929</strain>
    </source>
</reference>
<evidence type="ECO:0000313" key="2">
    <source>
        <dbReference type="Proteomes" id="UP000996601"/>
    </source>
</evidence>
<keyword evidence="2" id="KW-1185">Reference proteome</keyword>
<comment type="caution">
    <text evidence="1">The sequence shown here is derived from an EMBL/GenBank/DDBJ whole genome shotgun (WGS) entry which is preliminary data.</text>
</comment>
<evidence type="ECO:0000313" key="1">
    <source>
        <dbReference type="EMBL" id="MCQ4631678.1"/>
    </source>
</evidence>
<dbReference type="RefSeq" id="WP_256118292.1">
    <property type="nucleotide sequence ID" value="NZ_WHSB02000005.1"/>
</dbReference>
<proteinExistence type="predicted"/>
<sequence length="171" mass="18436">MRNEHNILAVKLSPGALAFGGEQVLISEIFPQSFTPGELRARLEDIHGMLPLAEIYVAGQGPLRTRENQALYDCTLGFAKENGLSFAEVAGAHYRGAFTGNTQSSGAMVLEEATRLNLGARTVAEAEAIALYHFALDGIPPSLRVAQQASSLRMALRNPPVSFFSDGREYA</sequence>
<name>A0ABT1R915_9HYPH</name>
<protein>
    <submittedName>
        <fullName evidence="1">Uncharacterized protein</fullName>
    </submittedName>
</protein>
<gene>
    <name evidence="1" type="ORF">GB927_016625</name>
</gene>
<dbReference type="EMBL" id="WHSB02000005">
    <property type="protein sequence ID" value="MCQ4631678.1"/>
    <property type="molecule type" value="Genomic_DNA"/>
</dbReference>
<organism evidence="1 2">
    <name type="scientific">Shinella lacus</name>
    <dbReference type="NCBI Taxonomy" id="2654216"/>
    <lineage>
        <taxon>Bacteria</taxon>
        <taxon>Pseudomonadati</taxon>
        <taxon>Pseudomonadota</taxon>
        <taxon>Alphaproteobacteria</taxon>
        <taxon>Hyphomicrobiales</taxon>
        <taxon>Rhizobiaceae</taxon>
        <taxon>Shinella</taxon>
    </lineage>
</organism>